<accession>A0A9P8XYI0</accession>
<organism evidence="2 3">
    <name type="scientific">Microdochium trichocladiopsis</name>
    <dbReference type="NCBI Taxonomy" id="1682393"/>
    <lineage>
        <taxon>Eukaryota</taxon>
        <taxon>Fungi</taxon>
        <taxon>Dikarya</taxon>
        <taxon>Ascomycota</taxon>
        <taxon>Pezizomycotina</taxon>
        <taxon>Sordariomycetes</taxon>
        <taxon>Xylariomycetidae</taxon>
        <taxon>Xylariales</taxon>
        <taxon>Microdochiaceae</taxon>
        <taxon>Microdochium</taxon>
    </lineage>
</organism>
<feature type="compositionally biased region" description="Basic residues" evidence="1">
    <location>
        <begin position="45"/>
        <end position="54"/>
    </location>
</feature>
<feature type="compositionally biased region" description="Basic residues" evidence="1">
    <location>
        <begin position="1"/>
        <end position="27"/>
    </location>
</feature>
<gene>
    <name evidence="2" type="ORF">B0I36DRAFT_332174</name>
</gene>
<evidence type="ECO:0000256" key="1">
    <source>
        <dbReference type="SAM" id="MobiDB-lite"/>
    </source>
</evidence>
<dbReference type="AlphaFoldDB" id="A0A9P8XYI0"/>
<dbReference type="EMBL" id="JAGTJQ010000009">
    <property type="protein sequence ID" value="KAH7024890.1"/>
    <property type="molecule type" value="Genomic_DNA"/>
</dbReference>
<evidence type="ECO:0000313" key="2">
    <source>
        <dbReference type="EMBL" id="KAH7024890.1"/>
    </source>
</evidence>
<evidence type="ECO:0000313" key="3">
    <source>
        <dbReference type="Proteomes" id="UP000756346"/>
    </source>
</evidence>
<sequence>MRSRWKRSQRHRQQSRSRKRKHQRLHHPMLYLRHQRPYPLQNQFSKRHHCHQSKKLMNPSCTFPRHHDSRHGAQHLSPRSHSPHFHYRP</sequence>
<keyword evidence="3" id="KW-1185">Reference proteome</keyword>
<dbReference type="RefSeq" id="XP_046008438.1">
    <property type="nucleotide sequence ID" value="XM_046155073.1"/>
</dbReference>
<reference evidence="2" key="1">
    <citation type="journal article" date="2021" name="Nat. Commun.">
        <title>Genetic determinants of endophytism in the Arabidopsis root mycobiome.</title>
        <authorList>
            <person name="Mesny F."/>
            <person name="Miyauchi S."/>
            <person name="Thiergart T."/>
            <person name="Pickel B."/>
            <person name="Atanasova L."/>
            <person name="Karlsson M."/>
            <person name="Huettel B."/>
            <person name="Barry K.W."/>
            <person name="Haridas S."/>
            <person name="Chen C."/>
            <person name="Bauer D."/>
            <person name="Andreopoulos W."/>
            <person name="Pangilinan J."/>
            <person name="LaButti K."/>
            <person name="Riley R."/>
            <person name="Lipzen A."/>
            <person name="Clum A."/>
            <person name="Drula E."/>
            <person name="Henrissat B."/>
            <person name="Kohler A."/>
            <person name="Grigoriev I.V."/>
            <person name="Martin F.M."/>
            <person name="Hacquard S."/>
        </authorList>
    </citation>
    <scope>NUCLEOTIDE SEQUENCE</scope>
    <source>
        <strain evidence="2">MPI-CAGE-CH-0230</strain>
    </source>
</reference>
<protein>
    <submittedName>
        <fullName evidence="2">Uncharacterized protein</fullName>
    </submittedName>
</protein>
<comment type="caution">
    <text evidence="2">The sequence shown here is derived from an EMBL/GenBank/DDBJ whole genome shotgun (WGS) entry which is preliminary data.</text>
</comment>
<dbReference type="Proteomes" id="UP000756346">
    <property type="component" value="Unassembled WGS sequence"/>
</dbReference>
<feature type="region of interest" description="Disordered" evidence="1">
    <location>
        <begin position="1"/>
        <end position="89"/>
    </location>
</feature>
<name>A0A9P8XYI0_9PEZI</name>
<proteinExistence type="predicted"/>
<dbReference type="GeneID" id="70184619"/>